<evidence type="ECO:0000256" key="1">
    <source>
        <dbReference type="SAM" id="MobiDB-lite"/>
    </source>
</evidence>
<organism evidence="2 3">
    <name type="scientific">Eumeta variegata</name>
    <name type="common">Bagworm moth</name>
    <name type="synonym">Eumeta japonica</name>
    <dbReference type="NCBI Taxonomy" id="151549"/>
    <lineage>
        <taxon>Eukaryota</taxon>
        <taxon>Metazoa</taxon>
        <taxon>Ecdysozoa</taxon>
        <taxon>Arthropoda</taxon>
        <taxon>Hexapoda</taxon>
        <taxon>Insecta</taxon>
        <taxon>Pterygota</taxon>
        <taxon>Neoptera</taxon>
        <taxon>Endopterygota</taxon>
        <taxon>Lepidoptera</taxon>
        <taxon>Glossata</taxon>
        <taxon>Ditrysia</taxon>
        <taxon>Tineoidea</taxon>
        <taxon>Psychidae</taxon>
        <taxon>Oiketicinae</taxon>
        <taxon>Eumeta</taxon>
    </lineage>
</organism>
<feature type="region of interest" description="Disordered" evidence="1">
    <location>
        <begin position="74"/>
        <end position="99"/>
    </location>
</feature>
<evidence type="ECO:0000313" key="2">
    <source>
        <dbReference type="EMBL" id="GBP45920.1"/>
    </source>
</evidence>
<name>A0A4C1W4U0_EUMVA</name>
<evidence type="ECO:0000313" key="3">
    <source>
        <dbReference type="Proteomes" id="UP000299102"/>
    </source>
</evidence>
<dbReference type="Proteomes" id="UP000299102">
    <property type="component" value="Unassembled WGS sequence"/>
</dbReference>
<dbReference type="EMBL" id="BGZK01000474">
    <property type="protein sequence ID" value="GBP45920.1"/>
    <property type="molecule type" value="Genomic_DNA"/>
</dbReference>
<comment type="caution">
    <text evidence="2">The sequence shown here is derived from an EMBL/GenBank/DDBJ whole genome shotgun (WGS) entry which is preliminary data.</text>
</comment>
<proteinExistence type="predicted"/>
<gene>
    <name evidence="2" type="ORF">EVAR_41221_1</name>
</gene>
<sequence length="99" mass="11173">MSIFIAIEKVCRPSNENNQASIFAVGAEDHSHTRLHAAELSTGPRPECGTGLQSESKARSKLESKAVCGWKLKAVHERSREQNRNRNQDKERERNSEQD</sequence>
<keyword evidence="3" id="KW-1185">Reference proteome</keyword>
<accession>A0A4C1W4U0</accession>
<reference evidence="2 3" key="1">
    <citation type="journal article" date="2019" name="Commun. Biol.">
        <title>The bagworm genome reveals a unique fibroin gene that provides high tensile strength.</title>
        <authorList>
            <person name="Kono N."/>
            <person name="Nakamura H."/>
            <person name="Ohtoshi R."/>
            <person name="Tomita M."/>
            <person name="Numata K."/>
            <person name="Arakawa K."/>
        </authorList>
    </citation>
    <scope>NUCLEOTIDE SEQUENCE [LARGE SCALE GENOMIC DNA]</scope>
</reference>
<dbReference type="AlphaFoldDB" id="A0A4C1W4U0"/>
<protein>
    <submittedName>
        <fullName evidence="2">Uncharacterized protein</fullName>
    </submittedName>
</protein>